<dbReference type="EMBL" id="PZQS01000004">
    <property type="protein sequence ID" value="PVD32162.1"/>
    <property type="molecule type" value="Genomic_DNA"/>
</dbReference>
<dbReference type="SUPFAM" id="SSF55729">
    <property type="entry name" value="Acyl-CoA N-acyltransferases (Nat)"/>
    <property type="match status" value="1"/>
</dbReference>
<accession>A0A2T7PFI5</accession>
<dbReference type="GO" id="GO:0016747">
    <property type="term" value="F:acyltransferase activity, transferring groups other than amino-acyl groups"/>
    <property type="evidence" value="ECO:0007669"/>
    <property type="project" value="InterPro"/>
</dbReference>
<dbReference type="Pfam" id="PF00583">
    <property type="entry name" value="Acetyltransf_1"/>
    <property type="match status" value="1"/>
</dbReference>
<protein>
    <recommendedName>
        <fullName evidence="1">N-acetyltransferase domain-containing protein</fullName>
    </recommendedName>
</protein>
<keyword evidence="3" id="KW-1185">Reference proteome</keyword>
<name>A0A2T7PFI5_POMCA</name>
<dbReference type="PROSITE" id="PS51186">
    <property type="entry name" value="GNAT"/>
    <property type="match status" value="1"/>
</dbReference>
<reference evidence="2 3" key="1">
    <citation type="submission" date="2018-04" db="EMBL/GenBank/DDBJ databases">
        <title>The genome of golden apple snail Pomacea canaliculata provides insight into stress tolerance and invasive adaptation.</title>
        <authorList>
            <person name="Liu C."/>
            <person name="Liu B."/>
            <person name="Ren Y."/>
            <person name="Zhang Y."/>
            <person name="Wang H."/>
            <person name="Li S."/>
            <person name="Jiang F."/>
            <person name="Yin L."/>
            <person name="Zhang G."/>
            <person name="Qian W."/>
            <person name="Fan W."/>
        </authorList>
    </citation>
    <scope>NUCLEOTIDE SEQUENCE [LARGE SCALE GENOMIC DNA]</scope>
    <source>
        <strain evidence="2">SZHN2017</strain>
        <tissue evidence="2">Muscle</tissue>
    </source>
</reference>
<proteinExistence type="predicted"/>
<gene>
    <name evidence="2" type="ORF">C0Q70_07591</name>
</gene>
<dbReference type="OrthoDB" id="6133707at2759"/>
<evidence type="ECO:0000259" key="1">
    <source>
        <dbReference type="PROSITE" id="PS51186"/>
    </source>
</evidence>
<dbReference type="InterPro" id="IPR016181">
    <property type="entry name" value="Acyl_CoA_acyltransferase"/>
</dbReference>
<evidence type="ECO:0000313" key="3">
    <source>
        <dbReference type="Proteomes" id="UP000245119"/>
    </source>
</evidence>
<feature type="domain" description="N-acetyltransferase" evidence="1">
    <location>
        <begin position="43"/>
        <end position="203"/>
    </location>
</feature>
<dbReference type="AlphaFoldDB" id="A0A2T7PFI5"/>
<dbReference type="Proteomes" id="UP000245119">
    <property type="component" value="Linkage Group LG4"/>
</dbReference>
<organism evidence="2 3">
    <name type="scientific">Pomacea canaliculata</name>
    <name type="common">Golden apple snail</name>
    <dbReference type="NCBI Taxonomy" id="400727"/>
    <lineage>
        <taxon>Eukaryota</taxon>
        <taxon>Metazoa</taxon>
        <taxon>Spiralia</taxon>
        <taxon>Lophotrochozoa</taxon>
        <taxon>Mollusca</taxon>
        <taxon>Gastropoda</taxon>
        <taxon>Caenogastropoda</taxon>
        <taxon>Architaenioglossa</taxon>
        <taxon>Ampullarioidea</taxon>
        <taxon>Ampullariidae</taxon>
        <taxon>Pomacea</taxon>
    </lineage>
</organism>
<evidence type="ECO:0000313" key="2">
    <source>
        <dbReference type="EMBL" id="PVD32162.1"/>
    </source>
</evidence>
<dbReference type="Gene3D" id="3.40.630.30">
    <property type="match status" value="1"/>
</dbReference>
<comment type="caution">
    <text evidence="2">The sequence shown here is derived from an EMBL/GenBank/DDBJ whole genome shotgun (WGS) entry which is preliminary data.</text>
</comment>
<dbReference type="OMA" id="EMPWISC"/>
<dbReference type="InterPro" id="IPR000182">
    <property type="entry name" value="GNAT_dom"/>
</dbReference>
<dbReference type="STRING" id="400727.A0A2T7PFI5"/>
<sequence length="225" mass="24858">MVKGVSTCSDVVRKKDVAVCPTVVPHDTMILPTTTTVPDGRHVTISKATDRQISELYVLVQEAARHGDGFGADEFPTEAHFRSEMQDAKMLFVCEQDSGKTLAVLVIALSKFFRGQCVADPYIIVQADERRKGIGEFCFHTCVDYCKRLGFLGIYIDTFSNNLAMRRIVENTPGFRRVGILPMGGCLPDGSIVSSIVYHKDLRVPECQGQQEMNGDLDLNPDPPS</sequence>